<reference evidence="2" key="2">
    <citation type="submission" date="2013-12" db="EMBL/GenBank/DDBJ databases">
        <authorList>
            <person name="Yu Y."/>
            <person name="Lee S."/>
            <person name="de Baynast K."/>
            <person name="Wissotski M."/>
            <person name="Liu L."/>
            <person name="Talag J."/>
            <person name="Goicoechea J."/>
            <person name="Angelova A."/>
            <person name="Jetty R."/>
            <person name="Kudrna D."/>
            <person name="Golser W."/>
            <person name="Rivera L."/>
            <person name="Zhang J."/>
            <person name="Wing R."/>
        </authorList>
    </citation>
    <scope>NUCLEOTIDE SEQUENCE</scope>
</reference>
<evidence type="ECO:0000313" key="2">
    <source>
        <dbReference type="Proteomes" id="UP000032180"/>
    </source>
</evidence>
<dbReference type="EnsemblPlants" id="LPERR06G02040.1">
    <property type="protein sequence ID" value="LPERR06G02040.1"/>
    <property type="gene ID" value="LPERR06G02040"/>
</dbReference>
<dbReference type="AlphaFoldDB" id="A0A0D9WLI7"/>
<accession>A0A0D9WLI7</accession>
<name>A0A0D9WLI7_9ORYZ</name>
<reference evidence="1 2" key="1">
    <citation type="submission" date="2012-08" db="EMBL/GenBank/DDBJ databases">
        <title>Oryza genome evolution.</title>
        <authorList>
            <person name="Wing R.A."/>
        </authorList>
    </citation>
    <scope>NUCLEOTIDE SEQUENCE</scope>
</reference>
<organism evidence="1 2">
    <name type="scientific">Leersia perrieri</name>
    <dbReference type="NCBI Taxonomy" id="77586"/>
    <lineage>
        <taxon>Eukaryota</taxon>
        <taxon>Viridiplantae</taxon>
        <taxon>Streptophyta</taxon>
        <taxon>Embryophyta</taxon>
        <taxon>Tracheophyta</taxon>
        <taxon>Spermatophyta</taxon>
        <taxon>Magnoliopsida</taxon>
        <taxon>Liliopsida</taxon>
        <taxon>Poales</taxon>
        <taxon>Poaceae</taxon>
        <taxon>BOP clade</taxon>
        <taxon>Oryzoideae</taxon>
        <taxon>Oryzeae</taxon>
        <taxon>Oryzinae</taxon>
        <taxon>Leersia</taxon>
    </lineage>
</organism>
<sequence>MKKHYGSSYWCSKFQTLVRSSGECKASEWHCVPQKQKCDWLVELYFPRFLVKLLNTVAICKLGATASLLNCASVLMGRRICWCAWVVLPCTAGRPRFYVDVVWFDLCLARSFPLNSLPSSCHESELRGANKKDNARCYQPRT</sequence>
<proteinExistence type="predicted"/>
<protein>
    <submittedName>
        <fullName evidence="1">Uncharacterized protein</fullName>
    </submittedName>
</protein>
<reference evidence="1" key="3">
    <citation type="submission" date="2015-04" db="UniProtKB">
        <authorList>
            <consortium name="EnsemblPlants"/>
        </authorList>
    </citation>
    <scope>IDENTIFICATION</scope>
</reference>
<dbReference type="HOGENOM" id="CLU_1818614_0_0_1"/>
<keyword evidence="2" id="KW-1185">Reference proteome</keyword>
<dbReference type="Proteomes" id="UP000032180">
    <property type="component" value="Chromosome 6"/>
</dbReference>
<evidence type="ECO:0000313" key="1">
    <source>
        <dbReference type="EnsemblPlants" id="LPERR06G02040.1"/>
    </source>
</evidence>
<dbReference type="Gramene" id="LPERR06G02040.1">
    <property type="protein sequence ID" value="LPERR06G02040.1"/>
    <property type="gene ID" value="LPERR06G02040"/>
</dbReference>